<dbReference type="GO" id="GO:0015074">
    <property type="term" value="P:DNA integration"/>
    <property type="evidence" value="ECO:0007669"/>
    <property type="project" value="InterPro"/>
</dbReference>
<protein>
    <submittedName>
        <fullName evidence="2">IS3 family transposase</fullName>
    </submittedName>
</protein>
<sequence>MFEYIEFFYNSKRIQSTLDYHTPNEFEQMNGNPGAKFYSHKKFKPL</sequence>
<feature type="domain" description="Integrase catalytic" evidence="1">
    <location>
        <begin position="2"/>
        <end position="30"/>
    </location>
</feature>
<keyword evidence="3" id="KW-1185">Reference proteome</keyword>
<accession>A0A7X2M095</accession>
<evidence type="ECO:0000259" key="1">
    <source>
        <dbReference type="Pfam" id="PF13333"/>
    </source>
</evidence>
<dbReference type="Proteomes" id="UP000448867">
    <property type="component" value="Unassembled WGS sequence"/>
</dbReference>
<dbReference type="OrthoDB" id="2937224at2"/>
<gene>
    <name evidence="2" type="ORF">GJU40_11985</name>
</gene>
<dbReference type="AlphaFoldDB" id="A0A7X2M095"/>
<comment type="caution">
    <text evidence="2">The sequence shown here is derived from an EMBL/GenBank/DDBJ whole genome shotgun (WGS) entry which is preliminary data.</text>
</comment>
<name>A0A7X2M095_9BACI</name>
<dbReference type="Pfam" id="PF13333">
    <property type="entry name" value="rve_2"/>
    <property type="match status" value="1"/>
</dbReference>
<organism evidence="2 3">
    <name type="scientific">Metabacillus lacus</name>
    <dbReference type="NCBI Taxonomy" id="1983721"/>
    <lineage>
        <taxon>Bacteria</taxon>
        <taxon>Bacillati</taxon>
        <taxon>Bacillota</taxon>
        <taxon>Bacilli</taxon>
        <taxon>Bacillales</taxon>
        <taxon>Bacillaceae</taxon>
        <taxon>Metabacillus</taxon>
    </lineage>
</organism>
<evidence type="ECO:0000313" key="2">
    <source>
        <dbReference type="EMBL" id="MRX72862.1"/>
    </source>
</evidence>
<reference evidence="2 3" key="1">
    <citation type="submission" date="2019-11" db="EMBL/GenBank/DDBJ databases">
        <title>Bacillus lacus genome.</title>
        <authorList>
            <person name="Allen C.J."/>
            <person name="Newman J.D."/>
        </authorList>
    </citation>
    <scope>NUCLEOTIDE SEQUENCE [LARGE SCALE GENOMIC DNA]</scope>
    <source>
        <strain evidence="2 3">KCTC 33946</strain>
    </source>
</reference>
<dbReference type="EMBL" id="WKKI01000022">
    <property type="protein sequence ID" value="MRX72862.1"/>
    <property type="molecule type" value="Genomic_DNA"/>
</dbReference>
<evidence type="ECO:0000313" key="3">
    <source>
        <dbReference type="Proteomes" id="UP000448867"/>
    </source>
</evidence>
<dbReference type="RefSeq" id="WP_154308015.1">
    <property type="nucleotide sequence ID" value="NZ_WKKI01000022.1"/>
</dbReference>
<proteinExistence type="predicted"/>
<dbReference type="InterPro" id="IPR001584">
    <property type="entry name" value="Integrase_cat-core"/>
</dbReference>